<evidence type="ECO:0000259" key="6">
    <source>
        <dbReference type="Pfam" id="PF18267"/>
    </source>
</evidence>
<dbReference type="Proteomes" id="UP000198405">
    <property type="component" value="Unassembled WGS sequence"/>
</dbReference>
<evidence type="ECO:0000259" key="5">
    <source>
        <dbReference type="Pfam" id="PF07992"/>
    </source>
</evidence>
<dbReference type="PANTHER" id="PTHR43429">
    <property type="entry name" value="PYRIDINE NUCLEOTIDE-DISULFIDE OXIDOREDUCTASE DOMAIN-CONTAINING"/>
    <property type="match status" value="1"/>
</dbReference>
<evidence type="ECO:0000256" key="3">
    <source>
        <dbReference type="ARBA" id="ARBA00022630"/>
    </source>
</evidence>
<dbReference type="PRINTS" id="PR00411">
    <property type="entry name" value="PNDRDTASEI"/>
</dbReference>
<dbReference type="RefSeq" id="WP_089323250.1">
    <property type="nucleotide sequence ID" value="NZ_FZOB01000008.1"/>
</dbReference>
<evidence type="ECO:0000313" key="7">
    <source>
        <dbReference type="EMBL" id="SNR81828.1"/>
    </source>
</evidence>
<dbReference type="InterPro" id="IPR041575">
    <property type="entry name" value="Rubredoxin_C"/>
</dbReference>
<accession>A0A238ZFQ2</accession>
<dbReference type="PANTHER" id="PTHR43429:SF3">
    <property type="entry name" value="NITRITE REDUCTASE [NAD(P)H]"/>
    <property type="match status" value="1"/>
</dbReference>
<dbReference type="InterPro" id="IPR050260">
    <property type="entry name" value="FAD-bd_OxRdtase"/>
</dbReference>
<keyword evidence="4" id="KW-0274">FAD</keyword>
<sequence>MKYVIVGNSAAAVGCINGIRKKDKESEIVVITYETEGCYSKPLIADILIDLPLEKLMYKEKSFYEKNNVKLMLGTRAEKINPEKKEIILDSGVVENYDKLLISTGAIPFVPPIEGSDKKGVFTFTELGKAKAAKEYIKNNGVENVVIIGSGFIGLEVAYFLRKKGLNVSVVELLDKVLGKALDNRGSQIVETIMRDKGINFFFKNTVEEIIGEERVEAVRLQSGTVLKAEAVIIAIGVRPNTQLAETAGIKVDGGIDTNLLMETSCPDIYAAGDCVVNIDIIDGKKKNLPLFPLAYEQGFVAGLNMTGEKTEYLGGLPLNSLKFLEETPVLNAGIVEAPDSTYEVIINDQFERRGYYRKAIIKDDRLVGFVAVGEIDRVGILTGIIRQKLDVSSFKHKLADIDFGLVHLPKSWREKRIQQDKTGYKSWRPE</sequence>
<dbReference type="SUPFAM" id="SSF51905">
    <property type="entry name" value="FAD/NAD(P)-binding domain"/>
    <property type="match status" value="2"/>
</dbReference>
<reference evidence="8" key="1">
    <citation type="submission" date="2017-06" db="EMBL/GenBank/DDBJ databases">
        <authorList>
            <person name="Varghese N."/>
            <person name="Submissions S."/>
        </authorList>
    </citation>
    <scope>NUCLEOTIDE SEQUENCE [LARGE SCALE GENOMIC DNA]</scope>
    <source>
        <strain evidence="8">DSM 15668</strain>
    </source>
</reference>
<proteinExistence type="inferred from homology"/>
<organism evidence="7 8">
    <name type="scientific">Desulfurobacterium atlanticum</name>
    <dbReference type="NCBI Taxonomy" id="240169"/>
    <lineage>
        <taxon>Bacteria</taxon>
        <taxon>Pseudomonadati</taxon>
        <taxon>Aquificota</taxon>
        <taxon>Aquificia</taxon>
        <taxon>Desulfurobacteriales</taxon>
        <taxon>Desulfurobacteriaceae</taxon>
        <taxon>Desulfurobacterium</taxon>
    </lineage>
</organism>
<dbReference type="OrthoDB" id="9807946at2"/>
<comment type="similarity">
    <text evidence="2">Belongs to the FAD-dependent oxidoreductase family.</text>
</comment>
<dbReference type="Pfam" id="PF18267">
    <property type="entry name" value="Rubredoxin_C"/>
    <property type="match status" value="1"/>
</dbReference>
<dbReference type="GO" id="GO:0016491">
    <property type="term" value="F:oxidoreductase activity"/>
    <property type="evidence" value="ECO:0007669"/>
    <property type="project" value="InterPro"/>
</dbReference>
<feature type="domain" description="FAD/NAD(P)-binding" evidence="5">
    <location>
        <begin position="1"/>
        <end position="299"/>
    </location>
</feature>
<evidence type="ECO:0000256" key="1">
    <source>
        <dbReference type="ARBA" id="ARBA00001974"/>
    </source>
</evidence>
<dbReference type="AlphaFoldDB" id="A0A238ZFQ2"/>
<dbReference type="Gene3D" id="3.30.390.30">
    <property type="match status" value="1"/>
</dbReference>
<keyword evidence="3" id="KW-0285">Flavoprotein</keyword>
<keyword evidence="8" id="KW-1185">Reference proteome</keyword>
<gene>
    <name evidence="7" type="ORF">SAMN06265340_10831</name>
</gene>
<dbReference type="EMBL" id="FZOB01000008">
    <property type="protein sequence ID" value="SNR81828.1"/>
    <property type="molecule type" value="Genomic_DNA"/>
</dbReference>
<evidence type="ECO:0000256" key="4">
    <source>
        <dbReference type="ARBA" id="ARBA00022827"/>
    </source>
</evidence>
<dbReference type="InterPro" id="IPR036188">
    <property type="entry name" value="FAD/NAD-bd_sf"/>
</dbReference>
<dbReference type="PROSITE" id="PS51257">
    <property type="entry name" value="PROKAR_LIPOPROTEIN"/>
    <property type="match status" value="1"/>
</dbReference>
<dbReference type="PRINTS" id="PR00368">
    <property type="entry name" value="FADPNR"/>
</dbReference>
<evidence type="ECO:0000256" key="2">
    <source>
        <dbReference type="ARBA" id="ARBA00006442"/>
    </source>
</evidence>
<dbReference type="Pfam" id="PF07992">
    <property type="entry name" value="Pyr_redox_2"/>
    <property type="match status" value="1"/>
</dbReference>
<dbReference type="InterPro" id="IPR023753">
    <property type="entry name" value="FAD/NAD-binding_dom"/>
</dbReference>
<evidence type="ECO:0000313" key="8">
    <source>
        <dbReference type="Proteomes" id="UP000198405"/>
    </source>
</evidence>
<protein>
    <submittedName>
        <fullName evidence="7">Pyridine nucleotide-disulphide oxidoreductase</fullName>
    </submittedName>
</protein>
<comment type="cofactor">
    <cofactor evidence="1">
        <name>FAD</name>
        <dbReference type="ChEBI" id="CHEBI:57692"/>
    </cofactor>
</comment>
<dbReference type="Gene3D" id="3.50.50.60">
    <property type="entry name" value="FAD/NAD(P)-binding domain"/>
    <property type="match status" value="2"/>
</dbReference>
<name>A0A238ZFQ2_9BACT</name>
<dbReference type="InterPro" id="IPR016156">
    <property type="entry name" value="FAD/NAD-linked_Rdtase_dimer_sf"/>
</dbReference>
<feature type="domain" description="NADH-rubredoxin oxidoreductase C-terminal" evidence="6">
    <location>
        <begin position="318"/>
        <end position="389"/>
    </location>
</feature>